<evidence type="ECO:0000313" key="2">
    <source>
        <dbReference type="EMBL" id="KIH90873.1"/>
    </source>
</evidence>
<feature type="compositionally biased region" description="Low complexity" evidence="1">
    <location>
        <begin position="168"/>
        <end position="177"/>
    </location>
</feature>
<name>A0A0C2FIG3_9PEZI</name>
<comment type="caution">
    <text evidence="2">The sequence shown here is derived from an EMBL/GenBank/DDBJ whole genome shotgun (WGS) entry which is preliminary data.</text>
</comment>
<evidence type="ECO:0000313" key="3">
    <source>
        <dbReference type="Proteomes" id="UP000031575"/>
    </source>
</evidence>
<feature type="region of interest" description="Disordered" evidence="1">
    <location>
        <begin position="1"/>
        <end position="33"/>
    </location>
</feature>
<dbReference type="EMBL" id="AWTV01000008">
    <property type="protein sequence ID" value="KIH90873.1"/>
    <property type="molecule type" value="Genomic_DNA"/>
</dbReference>
<sequence>MTTAFSFSGSAPQAPPAAAASSMSGGQGGTLGAFGQAQQASNFQSKFDLCMARLAVPPTGALSMATASRPNSTKPPVGDTIMAPHFSSPAQAMAVDSDADQLADQFASLNVFVQPLTSVPAPAALSASDSEADRYLEIAKARPKSLIALTSLAEPTSSLALTLASMSLSGSSSSSTSKGKETDMGNPFLRVGQPSDKANKMADPKGKGKETSIAEKKVAPRRKKAPVSCFIQPKRQTPKPPPPPPPGSVSTAAQPSTPGTDSSSTSVLTKTTSTEKQAADGEHKTKTPHEQPNSMETETTASDSLETSMAGLEIKLPAKPTHAAENPVKPPIKRAAVTFPPGALRISMASIHAAPMIPAISTTAPIVEPAAS</sequence>
<evidence type="ECO:0000256" key="1">
    <source>
        <dbReference type="SAM" id="MobiDB-lite"/>
    </source>
</evidence>
<feature type="compositionally biased region" description="Pro residues" evidence="1">
    <location>
        <begin position="238"/>
        <end position="247"/>
    </location>
</feature>
<dbReference type="AlphaFoldDB" id="A0A0C2FIG3"/>
<organism evidence="2 3">
    <name type="scientific">Sporothrix brasiliensis 5110</name>
    <dbReference type="NCBI Taxonomy" id="1398154"/>
    <lineage>
        <taxon>Eukaryota</taxon>
        <taxon>Fungi</taxon>
        <taxon>Dikarya</taxon>
        <taxon>Ascomycota</taxon>
        <taxon>Pezizomycotina</taxon>
        <taxon>Sordariomycetes</taxon>
        <taxon>Sordariomycetidae</taxon>
        <taxon>Ophiostomatales</taxon>
        <taxon>Ophiostomataceae</taxon>
        <taxon>Sporothrix</taxon>
    </lineage>
</organism>
<protein>
    <submittedName>
        <fullName evidence="2">Uncharacterized protein</fullName>
    </submittedName>
</protein>
<feature type="compositionally biased region" description="Low complexity" evidence="1">
    <location>
        <begin position="255"/>
        <end position="274"/>
    </location>
</feature>
<dbReference type="Proteomes" id="UP000031575">
    <property type="component" value="Unassembled WGS sequence"/>
</dbReference>
<feature type="compositionally biased region" description="Polar residues" evidence="1">
    <location>
        <begin position="290"/>
        <end position="305"/>
    </location>
</feature>
<reference evidence="2 3" key="1">
    <citation type="journal article" date="2014" name="BMC Genomics">
        <title>Comparative genomics of the major fungal agents of human and animal Sporotrichosis: Sporothrix schenckii and Sporothrix brasiliensis.</title>
        <authorList>
            <person name="Teixeira M.M."/>
            <person name="de Almeida L.G."/>
            <person name="Kubitschek-Barreira P."/>
            <person name="Alves F.L."/>
            <person name="Kioshima E.S."/>
            <person name="Abadio A.K."/>
            <person name="Fernandes L."/>
            <person name="Derengowski L.S."/>
            <person name="Ferreira K.S."/>
            <person name="Souza R.C."/>
            <person name="Ruiz J.C."/>
            <person name="de Andrade N.C."/>
            <person name="Paes H.C."/>
            <person name="Nicola A.M."/>
            <person name="Albuquerque P."/>
            <person name="Gerber A.L."/>
            <person name="Martins V.P."/>
            <person name="Peconick L.D."/>
            <person name="Neto A.V."/>
            <person name="Chaucanez C.B."/>
            <person name="Silva P.A."/>
            <person name="Cunha O.L."/>
            <person name="de Oliveira F.F."/>
            <person name="dos Santos T.C."/>
            <person name="Barros A.L."/>
            <person name="Soares M.A."/>
            <person name="de Oliveira L.M."/>
            <person name="Marini M.M."/>
            <person name="Villalobos-Duno H."/>
            <person name="Cunha M.M."/>
            <person name="de Hoog S."/>
            <person name="da Silveira J.F."/>
            <person name="Henrissat B."/>
            <person name="Nino-Vega G.A."/>
            <person name="Cisalpino P.S."/>
            <person name="Mora-Montes H.M."/>
            <person name="Almeida S.R."/>
            <person name="Stajich J.E."/>
            <person name="Lopes-Bezerra L.M."/>
            <person name="Vasconcelos A.T."/>
            <person name="Felipe M.S."/>
        </authorList>
    </citation>
    <scope>NUCLEOTIDE SEQUENCE [LARGE SCALE GENOMIC DNA]</scope>
    <source>
        <strain evidence="2 3">5110</strain>
    </source>
</reference>
<dbReference type="GeneID" id="63673771"/>
<gene>
    <name evidence="2" type="ORF">SPBR_00531</name>
</gene>
<dbReference type="HOGENOM" id="CLU_863744_0_0_1"/>
<feature type="compositionally biased region" description="Basic and acidic residues" evidence="1">
    <location>
        <begin position="277"/>
        <end position="289"/>
    </location>
</feature>
<dbReference type="RefSeq" id="XP_040618883.1">
    <property type="nucleotide sequence ID" value="XM_040758850.1"/>
</dbReference>
<proteinExistence type="predicted"/>
<feature type="compositionally biased region" description="Basic and acidic residues" evidence="1">
    <location>
        <begin position="197"/>
        <end position="218"/>
    </location>
</feature>
<feature type="compositionally biased region" description="Low complexity" evidence="1">
    <location>
        <begin position="1"/>
        <end position="24"/>
    </location>
</feature>
<accession>A0A0C2FIG3</accession>
<dbReference type="VEuPathDB" id="FungiDB:SPBR_00531"/>
<dbReference type="OrthoDB" id="10413434at2759"/>
<keyword evidence="3" id="KW-1185">Reference proteome</keyword>
<feature type="region of interest" description="Disordered" evidence="1">
    <location>
        <begin position="168"/>
        <end position="305"/>
    </location>
</feature>